<evidence type="ECO:0000256" key="1">
    <source>
        <dbReference type="ARBA" id="ARBA00004202"/>
    </source>
</evidence>
<dbReference type="GO" id="GO:0005737">
    <property type="term" value="C:cytoplasm"/>
    <property type="evidence" value="ECO:0007669"/>
    <property type="project" value="TreeGrafter"/>
</dbReference>
<evidence type="ECO:0000256" key="5">
    <source>
        <dbReference type="PROSITE-ProRule" id="PRU00175"/>
    </source>
</evidence>
<dbReference type="PANTHER" id="PTHR14879:SF15">
    <property type="entry name" value="E3 UBIQUITIN-PROTEIN LIGASE RIFIFYLIN-LIKE PROTEIN"/>
    <property type="match status" value="1"/>
</dbReference>
<dbReference type="GO" id="GO:1902042">
    <property type="term" value="P:negative regulation of extrinsic apoptotic signaling pathway via death domain receptors"/>
    <property type="evidence" value="ECO:0007669"/>
    <property type="project" value="TreeGrafter"/>
</dbReference>
<keyword evidence="10" id="KW-1185">Reference proteome</keyword>
<dbReference type="PANTHER" id="PTHR14879">
    <property type="entry name" value="CASPASE REGULATOR, RING FINGER DOMAIN-CONTAINING"/>
    <property type="match status" value="1"/>
</dbReference>
<evidence type="ECO:0000313" key="9">
    <source>
        <dbReference type="EMBL" id="KAK3083704.1"/>
    </source>
</evidence>
<dbReference type="InterPro" id="IPR000306">
    <property type="entry name" value="Znf_FYVE"/>
</dbReference>
<dbReference type="InterPro" id="IPR036361">
    <property type="entry name" value="SAP_dom_sf"/>
</dbReference>
<organism evidence="9 10">
    <name type="scientific">Pinctada imbricata</name>
    <name type="common">Atlantic pearl-oyster</name>
    <name type="synonym">Pinctada martensii</name>
    <dbReference type="NCBI Taxonomy" id="66713"/>
    <lineage>
        <taxon>Eukaryota</taxon>
        <taxon>Metazoa</taxon>
        <taxon>Spiralia</taxon>
        <taxon>Lophotrochozoa</taxon>
        <taxon>Mollusca</taxon>
        <taxon>Bivalvia</taxon>
        <taxon>Autobranchia</taxon>
        <taxon>Pteriomorphia</taxon>
        <taxon>Pterioida</taxon>
        <taxon>Pterioidea</taxon>
        <taxon>Pteriidae</taxon>
        <taxon>Pinctada</taxon>
    </lineage>
</organism>
<dbReference type="CDD" id="cd16500">
    <property type="entry name" value="RING-HC_CARP"/>
    <property type="match status" value="1"/>
</dbReference>
<dbReference type="PROSITE" id="PS50178">
    <property type="entry name" value="ZF_FYVE"/>
    <property type="match status" value="1"/>
</dbReference>
<reference evidence="9" key="1">
    <citation type="submission" date="2019-08" db="EMBL/GenBank/DDBJ databases">
        <title>The improved chromosome-level genome for the pearl oyster Pinctada fucata martensii using PacBio sequencing and Hi-C.</title>
        <authorList>
            <person name="Zheng Z."/>
        </authorList>
    </citation>
    <scope>NUCLEOTIDE SEQUENCE</scope>
    <source>
        <strain evidence="9">ZZ-2019</strain>
        <tissue evidence="9">Adductor muscle</tissue>
    </source>
</reference>
<proteinExistence type="predicted"/>
<keyword evidence="3 5" id="KW-0863">Zinc-finger</keyword>
<dbReference type="SUPFAM" id="SSF57903">
    <property type="entry name" value="FYVE/PHD zinc finger"/>
    <property type="match status" value="1"/>
</dbReference>
<dbReference type="InterPro" id="IPR051728">
    <property type="entry name" value="RING-FYVE_E3_ubiquitin-ligase"/>
</dbReference>
<sequence>MGAGVVRAQQDTDGNINVFTAGGPQIVINSPRRPQSPEMLCEGCNSSFNILRRKKRCRECDRYFCGECIVNRPDHSLNNRGKKSCQKCLLLISGNFSRQDLQDWKVKDLRSLLKKRNISMETCTEKNDLIELLYATFAQTTGTGQTSSSTPVGQHREPSSISSQTSSSEGSYSGHPSTSQIPQPSSHVPPAPPPGTETEEQRAERLRQRQRAELAEAEARYRQQQMQENNREQAGAERKKRFAVTDIESEAHIESLTVKQLKEVLVNNFVDYKGCVEKAELKDRVLRLWKEHRNNQQKDPETVVPGAIPPSSREEDLCKICLDHVINCVLLECGHMVTCTTCGRQLADCPICRQTIVRVVHTFKS</sequence>
<accession>A0AA88XED5</accession>
<dbReference type="Gene3D" id="1.10.720.30">
    <property type="entry name" value="SAP domain"/>
    <property type="match status" value="1"/>
</dbReference>
<evidence type="ECO:0000313" key="10">
    <source>
        <dbReference type="Proteomes" id="UP001186944"/>
    </source>
</evidence>
<evidence type="ECO:0000256" key="3">
    <source>
        <dbReference type="ARBA" id="ARBA00022771"/>
    </source>
</evidence>
<dbReference type="FunFam" id="3.30.40.10:FF:000110">
    <property type="entry name" value="E3 ubiquitin-protein ligase RNF34 isoform X1"/>
    <property type="match status" value="1"/>
</dbReference>
<dbReference type="GO" id="GO:0008270">
    <property type="term" value="F:zinc ion binding"/>
    <property type="evidence" value="ECO:0007669"/>
    <property type="project" value="UniProtKB-KW"/>
</dbReference>
<feature type="compositionally biased region" description="Low complexity" evidence="6">
    <location>
        <begin position="141"/>
        <end position="150"/>
    </location>
</feature>
<evidence type="ECO:0008006" key="11">
    <source>
        <dbReference type="Google" id="ProtNLM"/>
    </source>
</evidence>
<dbReference type="EMBL" id="VSWD01000013">
    <property type="protein sequence ID" value="KAK3083704.1"/>
    <property type="molecule type" value="Genomic_DNA"/>
</dbReference>
<dbReference type="InterPro" id="IPR011011">
    <property type="entry name" value="Znf_FYVE_PHD"/>
</dbReference>
<evidence type="ECO:0000259" key="7">
    <source>
        <dbReference type="PROSITE" id="PS50089"/>
    </source>
</evidence>
<dbReference type="GO" id="GO:0070936">
    <property type="term" value="P:protein K48-linked ubiquitination"/>
    <property type="evidence" value="ECO:0007669"/>
    <property type="project" value="TreeGrafter"/>
</dbReference>
<dbReference type="InterPro" id="IPR055111">
    <property type="entry name" value="RNF34_RFFL_HeH"/>
</dbReference>
<dbReference type="Pfam" id="PF23632">
    <property type="entry name" value="SAP_RNF34_RFFL"/>
    <property type="match status" value="1"/>
</dbReference>
<dbReference type="AlphaFoldDB" id="A0AA88XED5"/>
<evidence type="ECO:0000256" key="2">
    <source>
        <dbReference type="ARBA" id="ARBA00022723"/>
    </source>
</evidence>
<dbReference type="Proteomes" id="UP001186944">
    <property type="component" value="Unassembled WGS sequence"/>
</dbReference>
<dbReference type="InterPro" id="IPR013083">
    <property type="entry name" value="Znf_RING/FYVE/PHD"/>
</dbReference>
<dbReference type="Gene3D" id="1.10.720.140">
    <property type="match status" value="1"/>
</dbReference>
<dbReference type="InterPro" id="IPR017455">
    <property type="entry name" value="Znf_FYVE-rel"/>
</dbReference>
<comment type="caution">
    <text evidence="9">The sequence shown here is derived from an EMBL/GenBank/DDBJ whole genome shotgun (WGS) entry which is preliminary data.</text>
</comment>
<keyword evidence="4" id="KW-0862">Zinc</keyword>
<dbReference type="SUPFAM" id="SSF57850">
    <property type="entry name" value="RING/U-box"/>
    <property type="match status" value="1"/>
</dbReference>
<dbReference type="Pfam" id="PF22968">
    <property type="entry name" value="RNF34L-like_3rd"/>
    <property type="match status" value="1"/>
</dbReference>
<evidence type="ECO:0000256" key="4">
    <source>
        <dbReference type="ARBA" id="ARBA00022833"/>
    </source>
</evidence>
<name>A0AA88XED5_PINIB</name>
<dbReference type="InterPro" id="IPR057299">
    <property type="entry name" value="RNF34_RFFL_SAP"/>
</dbReference>
<comment type="subcellular location">
    <subcellularLocation>
        <location evidence="1">Cell membrane</location>
        <topology evidence="1">Peripheral membrane protein</topology>
    </subcellularLocation>
</comment>
<feature type="compositionally biased region" description="Low complexity" evidence="6">
    <location>
        <begin position="159"/>
        <end position="186"/>
    </location>
</feature>
<keyword evidence="2" id="KW-0479">Metal-binding</keyword>
<dbReference type="SMART" id="SM00184">
    <property type="entry name" value="RING"/>
    <property type="match status" value="2"/>
</dbReference>
<dbReference type="SUPFAM" id="SSF68906">
    <property type="entry name" value="SAP domain"/>
    <property type="match status" value="1"/>
</dbReference>
<dbReference type="Gene3D" id="3.30.40.10">
    <property type="entry name" value="Zinc/RING finger domain, C3HC4 (zinc finger)"/>
    <property type="match status" value="1"/>
</dbReference>
<feature type="domain" description="RING-type" evidence="7">
    <location>
        <begin position="318"/>
        <end position="353"/>
    </location>
</feature>
<dbReference type="GO" id="GO:0061630">
    <property type="term" value="F:ubiquitin protein ligase activity"/>
    <property type="evidence" value="ECO:0007669"/>
    <property type="project" value="TreeGrafter"/>
</dbReference>
<gene>
    <name evidence="9" type="ORF">FSP39_001749</name>
</gene>
<feature type="domain" description="FYVE-type" evidence="8">
    <location>
        <begin position="41"/>
        <end position="93"/>
    </location>
</feature>
<dbReference type="InterPro" id="IPR001841">
    <property type="entry name" value="Znf_RING"/>
</dbReference>
<feature type="compositionally biased region" description="Basic and acidic residues" evidence="6">
    <location>
        <begin position="199"/>
        <end position="221"/>
    </location>
</feature>
<dbReference type="PROSITE" id="PS50089">
    <property type="entry name" value="ZF_RING_2"/>
    <property type="match status" value="1"/>
</dbReference>
<evidence type="ECO:0000256" key="6">
    <source>
        <dbReference type="SAM" id="MobiDB-lite"/>
    </source>
</evidence>
<protein>
    <recommendedName>
        <fullName evidence="11">E3 ubiquitin-protein ligase rififylin</fullName>
    </recommendedName>
</protein>
<feature type="region of interest" description="Disordered" evidence="6">
    <location>
        <begin position="141"/>
        <end position="241"/>
    </location>
</feature>
<dbReference type="GO" id="GO:0043161">
    <property type="term" value="P:proteasome-mediated ubiquitin-dependent protein catabolic process"/>
    <property type="evidence" value="ECO:0007669"/>
    <property type="project" value="TreeGrafter"/>
</dbReference>
<dbReference type="Pfam" id="PF01363">
    <property type="entry name" value="FYVE"/>
    <property type="match status" value="1"/>
</dbReference>
<dbReference type="Pfam" id="PF13920">
    <property type="entry name" value="zf-C3HC4_3"/>
    <property type="match status" value="1"/>
</dbReference>
<evidence type="ECO:0000259" key="8">
    <source>
        <dbReference type="PROSITE" id="PS50178"/>
    </source>
</evidence>
<dbReference type="GO" id="GO:0005886">
    <property type="term" value="C:plasma membrane"/>
    <property type="evidence" value="ECO:0007669"/>
    <property type="project" value="UniProtKB-SubCell"/>
</dbReference>